<dbReference type="AlphaFoldDB" id="A0A9W8TG91"/>
<proteinExistence type="predicted"/>
<keyword evidence="3" id="KW-1185">Reference proteome</keyword>
<protein>
    <submittedName>
        <fullName evidence="2">Uncharacterized protein</fullName>
    </submittedName>
</protein>
<gene>
    <name evidence="2" type="ORF">NPX13_g10822</name>
</gene>
<sequence length="132" mass="14732">MSAPPQKPKMSLAISQSMEIIYDFLLEIFPELYVDCHDGGIPDLERANYQMQQDALTEHNKTLIHAEQAQNEVFTRGLAQYFNTLSRVELLKKIGETSKLVYEATQESRARDTAPPGDPPGPRQDDGGVPDG</sequence>
<evidence type="ECO:0000256" key="1">
    <source>
        <dbReference type="SAM" id="MobiDB-lite"/>
    </source>
</evidence>
<dbReference type="EMBL" id="JANPWZ010003227">
    <property type="protein sequence ID" value="KAJ3553703.1"/>
    <property type="molecule type" value="Genomic_DNA"/>
</dbReference>
<organism evidence="2 3">
    <name type="scientific">Xylaria arbuscula</name>
    <dbReference type="NCBI Taxonomy" id="114810"/>
    <lineage>
        <taxon>Eukaryota</taxon>
        <taxon>Fungi</taxon>
        <taxon>Dikarya</taxon>
        <taxon>Ascomycota</taxon>
        <taxon>Pezizomycotina</taxon>
        <taxon>Sordariomycetes</taxon>
        <taxon>Xylariomycetidae</taxon>
        <taxon>Xylariales</taxon>
        <taxon>Xylariaceae</taxon>
        <taxon>Xylaria</taxon>
    </lineage>
</organism>
<feature type="region of interest" description="Disordered" evidence="1">
    <location>
        <begin position="103"/>
        <end position="132"/>
    </location>
</feature>
<dbReference type="Proteomes" id="UP001148614">
    <property type="component" value="Unassembled WGS sequence"/>
</dbReference>
<accession>A0A9W8TG91</accession>
<comment type="caution">
    <text evidence="2">The sequence shown here is derived from an EMBL/GenBank/DDBJ whole genome shotgun (WGS) entry which is preliminary data.</text>
</comment>
<name>A0A9W8TG91_9PEZI</name>
<reference evidence="2" key="1">
    <citation type="submission" date="2022-07" db="EMBL/GenBank/DDBJ databases">
        <title>Genome Sequence of Xylaria arbuscula.</title>
        <authorList>
            <person name="Buettner E."/>
        </authorList>
    </citation>
    <scope>NUCLEOTIDE SEQUENCE</scope>
    <source>
        <strain evidence="2">VT107</strain>
    </source>
</reference>
<evidence type="ECO:0000313" key="3">
    <source>
        <dbReference type="Proteomes" id="UP001148614"/>
    </source>
</evidence>
<evidence type="ECO:0000313" key="2">
    <source>
        <dbReference type="EMBL" id="KAJ3553703.1"/>
    </source>
</evidence>